<comment type="caution">
    <text evidence="2">The sequence shown here is derived from an EMBL/GenBank/DDBJ whole genome shotgun (WGS) entry which is preliminary data.</text>
</comment>
<dbReference type="PANTHER" id="PTHR43355">
    <property type="entry name" value="FLAVIN REDUCTASE (NADPH)"/>
    <property type="match status" value="1"/>
</dbReference>
<dbReference type="EMBL" id="QLMJ01000019">
    <property type="protein sequence ID" value="RAK28730.1"/>
    <property type="molecule type" value="Genomic_DNA"/>
</dbReference>
<dbReference type="InterPro" id="IPR036291">
    <property type="entry name" value="NAD(P)-bd_dom_sf"/>
</dbReference>
<evidence type="ECO:0000259" key="1">
    <source>
        <dbReference type="Pfam" id="PF13460"/>
    </source>
</evidence>
<dbReference type="PANTHER" id="PTHR43355:SF2">
    <property type="entry name" value="FLAVIN REDUCTASE (NADPH)"/>
    <property type="match status" value="1"/>
</dbReference>
<dbReference type="SUPFAM" id="SSF51735">
    <property type="entry name" value="NAD(P)-binding Rossmann-fold domains"/>
    <property type="match status" value="1"/>
</dbReference>
<keyword evidence="3" id="KW-1185">Reference proteome</keyword>
<dbReference type="InterPro" id="IPR051606">
    <property type="entry name" value="Polyketide_Oxido-like"/>
</dbReference>
<dbReference type="Gene3D" id="3.40.50.720">
    <property type="entry name" value="NAD(P)-binding Rossmann-like Domain"/>
    <property type="match status" value="1"/>
</dbReference>
<sequence length="214" mass="22098">MSTIVVLGVTGYAGGNITSELLDRGHTVVGVARDTSKVTPRERLDVRGGSLYDPAFLTETVQGADVIVVAIHARNADEPDLESAVPALLDAAAAAGARLGVVGGAGSLLVAEGGPRVLDAGFPDEYRPEAEAHARVLDALKSSGTAVDWFYVSPAGAFGSYNPGERTGTYRLGGDVLVTDAAGKSDISGADYAIAFADEIEKPAHHRARFTVGY</sequence>
<dbReference type="AlphaFoldDB" id="A0A327Z1U7"/>
<organism evidence="2 3">
    <name type="scientific">Actinoplanes lutulentus</name>
    <dbReference type="NCBI Taxonomy" id="1287878"/>
    <lineage>
        <taxon>Bacteria</taxon>
        <taxon>Bacillati</taxon>
        <taxon>Actinomycetota</taxon>
        <taxon>Actinomycetes</taxon>
        <taxon>Micromonosporales</taxon>
        <taxon>Micromonosporaceae</taxon>
        <taxon>Actinoplanes</taxon>
    </lineage>
</organism>
<evidence type="ECO:0000313" key="2">
    <source>
        <dbReference type="EMBL" id="RAK28730.1"/>
    </source>
</evidence>
<dbReference type="Proteomes" id="UP000249341">
    <property type="component" value="Unassembled WGS sequence"/>
</dbReference>
<dbReference type="Pfam" id="PF13460">
    <property type="entry name" value="NAD_binding_10"/>
    <property type="match status" value="1"/>
</dbReference>
<dbReference type="OrthoDB" id="3191258at2"/>
<accession>A0A327Z1U7</accession>
<feature type="domain" description="NAD(P)-binding" evidence="1">
    <location>
        <begin position="8"/>
        <end position="195"/>
    </location>
</feature>
<gene>
    <name evidence="2" type="ORF">B0I29_11967</name>
</gene>
<proteinExistence type="predicted"/>
<protein>
    <recommendedName>
        <fullName evidence="1">NAD(P)-binding domain-containing protein</fullName>
    </recommendedName>
</protein>
<evidence type="ECO:0000313" key="3">
    <source>
        <dbReference type="Proteomes" id="UP000249341"/>
    </source>
</evidence>
<dbReference type="RefSeq" id="WP_111653188.1">
    <property type="nucleotide sequence ID" value="NZ_JACHWI010000006.1"/>
</dbReference>
<dbReference type="GO" id="GO:0016646">
    <property type="term" value="F:oxidoreductase activity, acting on the CH-NH group of donors, NAD or NADP as acceptor"/>
    <property type="evidence" value="ECO:0007669"/>
    <property type="project" value="TreeGrafter"/>
</dbReference>
<name>A0A327Z1U7_9ACTN</name>
<reference evidence="2 3" key="1">
    <citation type="submission" date="2018-06" db="EMBL/GenBank/DDBJ databases">
        <title>Genomic Encyclopedia of Type Strains, Phase III (KMG-III): the genomes of soil and plant-associated and newly described type strains.</title>
        <authorList>
            <person name="Whitman W."/>
        </authorList>
    </citation>
    <scope>NUCLEOTIDE SEQUENCE [LARGE SCALE GENOMIC DNA]</scope>
    <source>
        <strain evidence="2 3">CGMCC 4.7090</strain>
    </source>
</reference>
<dbReference type="InterPro" id="IPR016040">
    <property type="entry name" value="NAD(P)-bd_dom"/>
</dbReference>